<dbReference type="AlphaFoldDB" id="A0A2M8KSW3"/>
<protein>
    <submittedName>
        <fullName evidence="1">Uncharacterized protein</fullName>
    </submittedName>
</protein>
<reference evidence="2" key="1">
    <citation type="submission" date="2017-09" db="EMBL/GenBank/DDBJ databases">
        <title>Depth-based differentiation of microbial function through sediment-hosted aquifers and enrichment of novel symbionts in the deep terrestrial subsurface.</title>
        <authorList>
            <person name="Probst A.J."/>
            <person name="Ladd B."/>
            <person name="Jarett J.K."/>
            <person name="Geller-Mcgrath D.E."/>
            <person name="Sieber C.M.K."/>
            <person name="Emerson J.B."/>
            <person name="Anantharaman K."/>
            <person name="Thomas B.C."/>
            <person name="Malmstrom R."/>
            <person name="Stieglmeier M."/>
            <person name="Klingl A."/>
            <person name="Woyke T."/>
            <person name="Ryan C.M."/>
            <person name="Banfield J.F."/>
        </authorList>
    </citation>
    <scope>NUCLEOTIDE SEQUENCE [LARGE SCALE GENOMIC DNA]</scope>
</reference>
<name>A0A2M8KSW3_9BACT</name>
<dbReference type="Proteomes" id="UP000229554">
    <property type="component" value="Unassembled WGS sequence"/>
</dbReference>
<dbReference type="EMBL" id="PFED01000087">
    <property type="protein sequence ID" value="PJE62970.1"/>
    <property type="molecule type" value="Genomic_DNA"/>
</dbReference>
<proteinExistence type="predicted"/>
<comment type="caution">
    <text evidence="1">The sequence shown here is derived from an EMBL/GenBank/DDBJ whole genome shotgun (WGS) entry which is preliminary data.</text>
</comment>
<gene>
    <name evidence="1" type="ORF">COU88_02080</name>
</gene>
<organism evidence="1 2">
    <name type="scientific">Candidatus Roizmanbacteria bacterium CG10_big_fil_rev_8_21_14_0_10_39_6</name>
    <dbReference type="NCBI Taxonomy" id="1974853"/>
    <lineage>
        <taxon>Bacteria</taxon>
        <taxon>Candidatus Roizmaniibacteriota</taxon>
    </lineage>
</organism>
<evidence type="ECO:0000313" key="1">
    <source>
        <dbReference type="EMBL" id="PJE62970.1"/>
    </source>
</evidence>
<evidence type="ECO:0000313" key="2">
    <source>
        <dbReference type="Proteomes" id="UP000229554"/>
    </source>
</evidence>
<sequence length="193" mass="23111">MKRLFSYIPSISTLEKYMLPSLLILFFIQFHYYSFYAQKFGEIARYVDTSKPNIYKQIQNQHQYAELYQLANKYKDTDTPVYIVMTLQDNDFLDYTTTYYLKEKNGTKQKSIYLTELEMMTRYFFYPRLIPTLSFKQFLTLKLAIGDILISDQDLRDIFPPTSHIAVIPTTPKQFIMNVKKPPKLHYLFYVTQ</sequence>
<accession>A0A2M8KSW3</accession>